<comment type="caution">
    <text evidence="1">The sequence shown here is derived from an EMBL/GenBank/DDBJ whole genome shotgun (WGS) entry which is preliminary data.</text>
</comment>
<organism evidence="1 2">
    <name type="scientific">Nonomuraea thailandensis</name>
    <dbReference type="NCBI Taxonomy" id="1188745"/>
    <lineage>
        <taxon>Bacteria</taxon>
        <taxon>Bacillati</taxon>
        <taxon>Actinomycetota</taxon>
        <taxon>Actinomycetes</taxon>
        <taxon>Streptosporangiales</taxon>
        <taxon>Streptosporangiaceae</taxon>
        <taxon>Nonomuraea</taxon>
    </lineage>
</organism>
<protein>
    <submittedName>
        <fullName evidence="1">Uncharacterized protein</fullName>
    </submittedName>
</protein>
<name>A0A9X2GFS5_9ACTN</name>
<dbReference type="EMBL" id="JAMZEB010000001">
    <property type="protein sequence ID" value="MCP2353838.1"/>
    <property type="molecule type" value="Genomic_DNA"/>
</dbReference>
<evidence type="ECO:0000313" key="1">
    <source>
        <dbReference type="EMBL" id="MCP2353838.1"/>
    </source>
</evidence>
<reference evidence="1" key="1">
    <citation type="submission" date="2022-06" db="EMBL/GenBank/DDBJ databases">
        <title>Sequencing the genomes of 1000 actinobacteria strains.</title>
        <authorList>
            <person name="Klenk H.-P."/>
        </authorList>
    </citation>
    <scope>NUCLEOTIDE SEQUENCE</scope>
    <source>
        <strain evidence="1">DSM 46694</strain>
    </source>
</reference>
<gene>
    <name evidence="1" type="ORF">HD597_000858</name>
</gene>
<accession>A0A9X2GFS5</accession>
<dbReference type="Proteomes" id="UP001139648">
    <property type="component" value="Unassembled WGS sequence"/>
</dbReference>
<sequence>MDGDLYDTDGDQDVARKYTIGDSYAVLIPARRGCGGEKSPGPIIEGPHKGIHRKIIGFRHRAAGDETPCDSFVQNGEGVIDMAKKLGEIPFRAGRPAWQ</sequence>
<proteinExistence type="predicted"/>
<dbReference type="AlphaFoldDB" id="A0A9X2GFS5"/>
<keyword evidence="2" id="KW-1185">Reference proteome</keyword>
<evidence type="ECO:0000313" key="2">
    <source>
        <dbReference type="Proteomes" id="UP001139648"/>
    </source>
</evidence>